<dbReference type="Pfam" id="PF00196">
    <property type="entry name" value="GerE"/>
    <property type="match status" value="1"/>
</dbReference>
<dbReference type="PANTHER" id="PTHR44688:SF16">
    <property type="entry name" value="DNA-BINDING TRANSCRIPTIONAL ACTIVATOR DEVR_DOSR"/>
    <property type="match status" value="1"/>
</dbReference>
<evidence type="ECO:0000256" key="3">
    <source>
        <dbReference type="ARBA" id="ARBA00023163"/>
    </source>
</evidence>
<proteinExistence type="predicted"/>
<sequence>MESMLQGEYISVLDAKTKHEFEAHVVRFAQGLGFRTVTAMAVIDHVLGEPEFHCVDNGPAAYDALASDPANGKRDPVMQHCKHKSVPIIWNQATYVVAGEGNKWEEQAQYGYRCGIGLAMHLPKGRHFFLGVDRDQALPACPSEITRMTAALQLYAAYAQEASTHVLLPSVAPQETVALTPRELETLRWAMEGKTAWEVGRILGIAEDTVARHAHSAARKLGCSSKLHAVVKALRLGLIQ</sequence>
<dbReference type="SUPFAM" id="SSF46894">
    <property type="entry name" value="C-terminal effector domain of the bipartite response regulators"/>
    <property type="match status" value="1"/>
</dbReference>
<dbReference type="SUPFAM" id="SSF75516">
    <property type="entry name" value="Pheromone-binding domain of LuxR-like quorum-sensing transcription factors"/>
    <property type="match status" value="1"/>
</dbReference>
<dbReference type="Gene3D" id="1.10.10.10">
    <property type="entry name" value="Winged helix-like DNA-binding domain superfamily/Winged helix DNA-binding domain"/>
    <property type="match status" value="1"/>
</dbReference>
<accession>A0ABZ0CTL8</accession>
<name>A0ABZ0CTL8_9BURK</name>
<evidence type="ECO:0000259" key="4">
    <source>
        <dbReference type="PROSITE" id="PS50043"/>
    </source>
</evidence>
<dbReference type="PANTHER" id="PTHR44688">
    <property type="entry name" value="DNA-BINDING TRANSCRIPTIONAL ACTIVATOR DEVR_DOSR"/>
    <property type="match status" value="1"/>
</dbReference>
<dbReference type="InterPro" id="IPR036388">
    <property type="entry name" value="WH-like_DNA-bd_sf"/>
</dbReference>
<feature type="domain" description="HTH luxR-type" evidence="4">
    <location>
        <begin position="172"/>
        <end position="237"/>
    </location>
</feature>
<dbReference type="InterPro" id="IPR016032">
    <property type="entry name" value="Sig_transdc_resp-reg_C-effctor"/>
</dbReference>
<reference evidence="5 6" key="1">
    <citation type="submission" date="2023-10" db="EMBL/GenBank/DDBJ databases">
        <title>Bacteria for the degradation of biodegradable plastic PBAT(Polybutylene adipate terephthalate).</title>
        <authorList>
            <person name="Weon H.-Y."/>
            <person name="Yeon J."/>
        </authorList>
    </citation>
    <scope>NUCLEOTIDE SEQUENCE [LARGE SCALE GENOMIC DNA]</scope>
    <source>
        <strain evidence="5 6">SBD 7-3</strain>
    </source>
</reference>
<dbReference type="EMBL" id="CP136336">
    <property type="protein sequence ID" value="WOB08330.1"/>
    <property type="molecule type" value="Genomic_DNA"/>
</dbReference>
<evidence type="ECO:0000313" key="5">
    <source>
        <dbReference type="EMBL" id="WOB08330.1"/>
    </source>
</evidence>
<evidence type="ECO:0000256" key="1">
    <source>
        <dbReference type="ARBA" id="ARBA00023015"/>
    </source>
</evidence>
<dbReference type="Proteomes" id="UP001303946">
    <property type="component" value="Chromosome"/>
</dbReference>
<keyword evidence="2" id="KW-0238">DNA-binding</keyword>
<dbReference type="PROSITE" id="PS50043">
    <property type="entry name" value="HTH_LUXR_2"/>
    <property type="match status" value="1"/>
</dbReference>
<organism evidence="5 6">
    <name type="scientific">Piscinibacter gummiphilus</name>
    <dbReference type="NCBI Taxonomy" id="946333"/>
    <lineage>
        <taxon>Bacteria</taxon>
        <taxon>Pseudomonadati</taxon>
        <taxon>Pseudomonadota</taxon>
        <taxon>Betaproteobacteria</taxon>
        <taxon>Burkholderiales</taxon>
        <taxon>Sphaerotilaceae</taxon>
        <taxon>Piscinibacter</taxon>
    </lineage>
</organism>
<gene>
    <name evidence="5" type="ORF">RXV79_25955</name>
</gene>
<dbReference type="InterPro" id="IPR036693">
    <property type="entry name" value="TF_LuxR_autoind-bd_dom_sf"/>
</dbReference>
<dbReference type="PROSITE" id="PS00622">
    <property type="entry name" value="HTH_LUXR_1"/>
    <property type="match status" value="1"/>
</dbReference>
<evidence type="ECO:0000313" key="6">
    <source>
        <dbReference type="Proteomes" id="UP001303946"/>
    </source>
</evidence>
<dbReference type="PRINTS" id="PR00038">
    <property type="entry name" value="HTHLUXR"/>
</dbReference>
<dbReference type="InterPro" id="IPR000792">
    <property type="entry name" value="Tscrpt_reg_LuxR_C"/>
</dbReference>
<protein>
    <submittedName>
        <fullName evidence="5">LuxR C-terminal-related transcriptional regulator</fullName>
    </submittedName>
</protein>
<dbReference type="RefSeq" id="WP_316701059.1">
    <property type="nucleotide sequence ID" value="NZ_CP136336.1"/>
</dbReference>
<keyword evidence="3" id="KW-0804">Transcription</keyword>
<keyword evidence="6" id="KW-1185">Reference proteome</keyword>
<dbReference type="CDD" id="cd06170">
    <property type="entry name" value="LuxR_C_like"/>
    <property type="match status" value="1"/>
</dbReference>
<keyword evidence="1" id="KW-0805">Transcription regulation</keyword>
<evidence type="ECO:0000256" key="2">
    <source>
        <dbReference type="ARBA" id="ARBA00023125"/>
    </source>
</evidence>
<dbReference type="SMART" id="SM00421">
    <property type="entry name" value="HTH_LUXR"/>
    <property type="match status" value="1"/>
</dbReference>
<dbReference type="InterPro" id="IPR005143">
    <property type="entry name" value="TF_LuxR_autoind-bd_dom"/>
</dbReference>
<dbReference type="Pfam" id="PF03472">
    <property type="entry name" value="Autoind_bind"/>
    <property type="match status" value="1"/>
</dbReference>
<dbReference type="Gene3D" id="3.30.450.80">
    <property type="entry name" value="Transcription factor LuxR-like, autoinducer-binding domain"/>
    <property type="match status" value="1"/>
</dbReference>